<feature type="transmembrane region" description="Helical" evidence="6">
    <location>
        <begin position="523"/>
        <end position="543"/>
    </location>
</feature>
<dbReference type="STRING" id="31234.E3MY51"/>
<dbReference type="GO" id="GO:0045040">
    <property type="term" value="P:protein insertion into mitochondrial outer membrane"/>
    <property type="evidence" value="ECO:0007669"/>
    <property type="project" value="TreeGrafter"/>
</dbReference>
<dbReference type="Pfam" id="PF01103">
    <property type="entry name" value="Omp85"/>
    <property type="match status" value="1"/>
</dbReference>
<accession>E3MY51</accession>
<evidence type="ECO:0000256" key="1">
    <source>
        <dbReference type="ARBA" id="ARBA00004374"/>
    </source>
</evidence>
<dbReference type="AlphaFoldDB" id="E3MY51"/>
<evidence type="ECO:0000256" key="5">
    <source>
        <dbReference type="ARBA" id="ARBA00023136"/>
    </source>
</evidence>
<dbReference type="PANTHER" id="PTHR12815:SF18">
    <property type="entry name" value="SORTING AND ASSEMBLY MACHINERY COMPONENT 50 HOMOLOG"/>
    <property type="match status" value="1"/>
</dbReference>
<comment type="similarity">
    <text evidence="2">Belongs to the SAM50/omp85 family.</text>
</comment>
<dbReference type="eggNOG" id="KOG2602">
    <property type="taxonomic scope" value="Eukaryota"/>
</dbReference>
<keyword evidence="9" id="KW-1185">Reference proteome</keyword>
<dbReference type="GO" id="GO:0005741">
    <property type="term" value="C:mitochondrial outer membrane"/>
    <property type="evidence" value="ECO:0007669"/>
    <property type="project" value="UniProtKB-SubCell"/>
</dbReference>
<gene>
    <name evidence="8" type="primary">Cre-gop-3</name>
    <name evidence="8" type="ORF">CRE_29372</name>
</gene>
<evidence type="ECO:0000313" key="8">
    <source>
        <dbReference type="EMBL" id="EFP11890.1"/>
    </source>
</evidence>
<dbReference type="EMBL" id="DS268494">
    <property type="protein sequence ID" value="EFP11890.1"/>
    <property type="molecule type" value="Genomic_DNA"/>
</dbReference>
<dbReference type="Proteomes" id="UP000008281">
    <property type="component" value="Unassembled WGS sequence"/>
</dbReference>
<dbReference type="InterPro" id="IPR000184">
    <property type="entry name" value="Bac_surfAg_D15"/>
</dbReference>
<sequence>MPEKTFHKAQTIFEKASGVPSIVEAVQFHGVRVTKNDALLKEVSELYKSSNLDELVHNSHLAARHLQEVGLMDHAVALIDTSATSKEGYVVNFLVREPKSFTAGVKAGVSTNGDADVSLSAGKQSVGGRGEAVQTQYTYTVKGDHCFNISAIKPFLGWQKYSNISTTLYRSLAHMPWNQSDVDENAAIFAYNGQMWDQKLLHQIKLNAIWRTLRASRDAAFSVREQAGHTLKFSVENAVAVDTRDRPILASRGILARFTQEFAGLFGDASFLKNTLDLQAAAPLPLGFILAASFQARHLKGTGEREVHILDRCYLGGQQDIRGFGLNTIGVKADNSCLGGGASLAGVVHLYRPLIPPNMLFAHAFLASGSVASVHSRNIVQQLQDTQRVSAGFAIAVTYSSLRVTVAIAVTYSSLRVTVAIAVIYSSLRVTVVIAITYSSLRATVAIAVTYSSLRVTVAIAVTYSSLRVTVAIAVIYSSLRVTVVIAITYSSLRITVAIAVTYSSLLVTVAIAVTYSSLQVTVTIAVTYSSLRATVAIAVTYSSLRVTVAIAVTYSSLLVTVAIAVTYSLAFVFKSIFRLELNYTYPLKYVLGDSIMGGFHIGAGVNFL</sequence>
<dbReference type="InParanoid" id="E3MY51"/>
<dbReference type="GO" id="GO:0033108">
    <property type="term" value="P:mitochondrial respiratory chain complex assembly"/>
    <property type="evidence" value="ECO:0007669"/>
    <property type="project" value="TreeGrafter"/>
</dbReference>
<comment type="subcellular location">
    <subcellularLocation>
        <location evidence="1">Mitochondrion outer membrane</location>
        <topology evidence="1">Multi-pass membrane protein</topology>
    </subcellularLocation>
</comment>
<protein>
    <submittedName>
        <fullName evidence="8">CRE-GOP-3 protein</fullName>
    </submittedName>
</protein>
<keyword evidence="3" id="KW-1134">Transmembrane beta strand</keyword>
<feature type="transmembrane region" description="Helical" evidence="6">
    <location>
        <begin position="549"/>
        <end position="574"/>
    </location>
</feature>
<keyword evidence="4 6" id="KW-0812">Transmembrane</keyword>
<evidence type="ECO:0000256" key="4">
    <source>
        <dbReference type="ARBA" id="ARBA00022692"/>
    </source>
</evidence>
<feature type="transmembrane region" description="Helical" evidence="6">
    <location>
        <begin position="495"/>
        <end position="516"/>
    </location>
</feature>
<dbReference type="PANTHER" id="PTHR12815">
    <property type="entry name" value="SORTING AND ASSEMBLY MACHINERY SAMM50 PROTEIN FAMILY MEMBER"/>
    <property type="match status" value="1"/>
</dbReference>
<name>E3MY51_CAERE</name>
<reference evidence="8" key="1">
    <citation type="submission" date="2007-07" db="EMBL/GenBank/DDBJ databases">
        <title>PCAP assembly of the Caenorhabditis remanei genome.</title>
        <authorList>
            <consortium name="The Caenorhabditis remanei Sequencing Consortium"/>
            <person name="Wilson R.K."/>
        </authorList>
    </citation>
    <scope>NUCLEOTIDE SEQUENCE [LARGE SCALE GENOMIC DNA]</scope>
    <source>
        <strain evidence="8">PB4641</strain>
    </source>
</reference>
<feature type="domain" description="Bacterial surface antigen (D15)" evidence="7">
    <location>
        <begin position="191"/>
        <end position="410"/>
    </location>
</feature>
<dbReference type="InterPro" id="IPR039910">
    <property type="entry name" value="D15-like"/>
</dbReference>
<organism evidence="9">
    <name type="scientific">Caenorhabditis remanei</name>
    <name type="common">Caenorhabditis vulgaris</name>
    <dbReference type="NCBI Taxonomy" id="31234"/>
    <lineage>
        <taxon>Eukaryota</taxon>
        <taxon>Metazoa</taxon>
        <taxon>Ecdysozoa</taxon>
        <taxon>Nematoda</taxon>
        <taxon>Chromadorea</taxon>
        <taxon>Rhabditida</taxon>
        <taxon>Rhabditina</taxon>
        <taxon>Rhabditomorpha</taxon>
        <taxon>Rhabditoidea</taxon>
        <taxon>Rhabditidae</taxon>
        <taxon>Peloderinae</taxon>
        <taxon>Caenorhabditis</taxon>
    </lineage>
</organism>
<dbReference type="OrthoDB" id="1724197at2759"/>
<keyword evidence="6" id="KW-1133">Transmembrane helix</keyword>
<dbReference type="OMA" id="LIIMANT"/>
<evidence type="ECO:0000256" key="3">
    <source>
        <dbReference type="ARBA" id="ARBA00022452"/>
    </source>
</evidence>
<keyword evidence="5 6" id="KW-0472">Membrane</keyword>
<dbReference type="FunCoup" id="E3MY51">
    <property type="interactions" value="2714"/>
</dbReference>
<feature type="transmembrane region" description="Helical" evidence="6">
    <location>
        <begin position="417"/>
        <end position="438"/>
    </location>
</feature>
<evidence type="ECO:0000256" key="2">
    <source>
        <dbReference type="ARBA" id="ARBA00010913"/>
    </source>
</evidence>
<dbReference type="Gene3D" id="2.40.160.50">
    <property type="entry name" value="membrane protein fhac: a member of the omp85/tpsb transporter family"/>
    <property type="match status" value="1"/>
</dbReference>
<evidence type="ECO:0000259" key="7">
    <source>
        <dbReference type="Pfam" id="PF01103"/>
    </source>
</evidence>
<proteinExistence type="inferred from homology"/>
<dbReference type="HOGENOM" id="CLU_014798_0_0_1"/>
<evidence type="ECO:0000313" key="9">
    <source>
        <dbReference type="Proteomes" id="UP000008281"/>
    </source>
</evidence>
<feature type="transmembrane region" description="Helical" evidence="6">
    <location>
        <begin position="389"/>
        <end position="410"/>
    </location>
</feature>
<evidence type="ECO:0000256" key="6">
    <source>
        <dbReference type="SAM" id="Phobius"/>
    </source>
</evidence>